<dbReference type="CDD" id="cd02440">
    <property type="entry name" value="AdoMet_MTases"/>
    <property type="match status" value="1"/>
</dbReference>
<keyword evidence="10" id="KW-0489">Methyltransferase</keyword>
<gene>
    <name evidence="10" type="ORF">NEOLEDRAFT_1102610</name>
</gene>
<protein>
    <recommendedName>
        <fullName evidence="5">Arsenite methyltransferase</fullName>
        <ecNumber evidence="4">2.1.1.137</ecNumber>
    </recommendedName>
</protein>
<reference evidence="10 11" key="1">
    <citation type="journal article" date="2016" name="Mol. Biol. Evol.">
        <title>Comparative Genomics of Early-Diverging Mushroom-Forming Fungi Provides Insights into the Origins of Lignocellulose Decay Capabilities.</title>
        <authorList>
            <person name="Nagy L.G."/>
            <person name="Riley R."/>
            <person name="Tritt A."/>
            <person name="Adam C."/>
            <person name="Daum C."/>
            <person name="Floudas D."/>
            <person name="Sun H."/>
            <person name="Yadav J.S."/>
            <person name="Pangilinan J."/>
            <person name="Larsson K.H."/>
            <person name="Matsuura K."/>
            <person name="Barry K."/>
            <person name="Labutti K."/>
            <person name="Kuo R."/>
            <person name="Ohm R.A."/>
            <person name="Bhattacharya S.S."/>
            <person name="Shirouzu T."/>
            <person name="Yoshinaga Y."/>
            <person name="Martin F.M."/>
            <person name="Grigoriev I.V."/>
            <person name="Hibbett D.S."/>
        </authorList>
    </citation>
    <scope>NUCLEOTIDE SEQUENCE [LARGE SCALE GENOMIC DNA]</scope>
    <source>
        <strain evidence="10 11">HHB14362 ss-1</strain>
    </source>
</reference>
<evidence type="ECO:0000259" key="9">
    <source>
        <dbReference type="PROSITE" id="PS50206"/>
    </source>
</evidence>
<dbReference type="InterPro" id="IPR036873">
    <property type="entry name" value="Rhodanese-like_dom_sf"/>
</dbReference>
<dbReference type="InterPro" id="IPR025714">
    <property type="entry name" value="Methyltranfer_dom"/>
</dbReference>
<keyword evidence="11" id="KW-1185">Reference proteome</keyword>
<dbReference type="PANTHER" id="PTHR43675">
    <property type="entry name" value="ARSENITE METHYLTRANSFERASE"/>
    <property type="match status" value="1"/>
</dbReference>
<accession>A0A165N3F2</accession>
<dbReference type="SUPFAM" id="SSF52821">
    <property type="entry name" value="Rhodanese/Cell cycle control phosphatase"/>
    <property type="match status" value="1"/>
</dbReference>
<evidence type="ECO:0000313" key="10">
    <source>
        <dbReference type="EMBL" id="KZT19124.1"/>
    </source>
</evidence>
<dbReference type="InterPro" id="IPR026669">
    <property type="entry name" value="Arsenite_MeTrfase-like"/>
</dbReference>
<dbReference type="PROSITE" id="PS50206">
    <property type="entry name" value="RHODANESE_3"/>
    <property type="match status" value="1"/>
</dbReference>
<evidence type="ECO:0000313" key="11">
    <source>
        <dbReference type="Proteomes" id="UP000076761"/>
    </source>
</evidence>
<dbReference type="PANTHER" id="PTHR43675:SF8">
    <property type="entry name" value="ARSENITE METHYLTRANSFERASE"/>
    <property type="match status" value="1"/>
</dbReference>
<comment type="similarity">
    <text evidence="3">Belongs to the methyltransferase superfamily. Arsenite methyltransferase family.</text>
</comment>
<keyword evidence="1 10" id="KW-0808">Transferase</keyword>
<comment type="catalytic activity">
    <reaction evidence="8">
        <text>arsenic triglutathione + 3 [thioredoxin]-dithiol + 3 S-adenosyl-L-methionine = trimethylarsine + 3 [thioredoxin]-disulfide + 3 glutathione + 3 S-adenosyl-L-homocysteine + 3 H(+)</text>
        <dbReference type="Rhea" id="RHEA:69432"/>
        <dbReference type="Rhea" id="RHEA-COMP:10698"/>
        <dbReference type="Rhea" id="RHEA-COMP:10700"/>
        <dbReference type="ChEBI" id="CHEBI:15378"/>
        <dbReference type="ChEBI" id="CHEBI:27130"/>
        <dbReference type="ChEBI" id="CHEBI:29950"/>
        <dbReference type="ChEBI" id="CHEBI:50058"/>
        <dbReference type="ChEBI" id="CHEBI:57856"/>
        <dbReference type="ChEBI" id="CHEBI:57925"/>
        <dbReference type="ChEBI" id="CHEBI:59789"/>
        <dbReference type="ChEBI" id="CHEBI:183640"/>
        <dbReference type="EC" id="2.1.1.137"/>
    </reaction>
</comment>
<dbReference type="GO" id="GO:0032259">
    <property type="term" value="P:methylation"/>
    <property type="evidence" value="ECO:0007669"/>
    <property type="project" value="UniProtKB-KW"/>
</dbReference>
<comment type="catalytic activity">
    <reaction evidence="6">
        <text>arsenic triglutathione + [thioredoxin]-dithiol + S-adenosyl-L-methionine + 2 H2O = methylarsonous acid + [thioredoxin]-disulfide + 3 glutathione + S-adenosyl-L-homocysteine + H(+)</text>
        <dbReference type="Rhea" id="RHEA:69460"/>
        <dbReference type="Rhea" id="RHEA-COMP:10698"/>
        <dbReference type="Rhea" id="RHEA-COMP:10700"/>
        <dbReference type="ChEBI" id="CHEBI:15377"/>
        <dbReference type="ChEBI" id="CHEBI:15378"/>
        <dbReference type="ChEBI" id="CHEBI:17826"/>
        <dbReference type="ChEBI" id="CHEBI:29950"/>
        <dbReference type="ChEBI" id="CHEBI:50058"/>
        <dbReference type="ChEBI" id="CHEBI:57856"/>
        <dbReference type="ChEBI" id="CHEBI:57925"/>
        <dbReference type="ChEBI" id="CHEBI:59789"/>
        <dbReference type="ChEBI" id="CHEBI:183640"/>
        <dbReference type="EC" id="2.1.1.137"/>
    </reaction>
</comment>
<dbReference type="InterPro" id="IPR029063">
    <property type="entry name" value="SAM-dependent_MTases_sf"/>
</dbReference>
<dbReference type="Gene3D" id="3.40.50.150">
    <property type="entry name" value="Vaccinia Virus protein VP39"/>
    <property type="match status" value="1"/>
</dbReference>
<sequence length="428" mass="45923">MVHSDRVLLEAVHDAYSAKAREGVDVKYANTVASAFGYTAEELRSIPLEANLGLSCGNPVASATIKQGEYVLDLGSGGGIDVLLAASKVGRTGQAIGLDMSADMIALARRNAAKQNLTPPQVCFVQAALTEPLPLVSDSIDCIMSNCVVNLLPTLGKAVLMKEAARVLRPGGRLVFHDIIAKQPLSLEITNDLAAYVGCIAGAITLDQYKAILSQAGFRDILLVDTETDINVYSLSETSGSEGCCPPTSGCCAPPVQSSKSKFNANAWVASYQVYAVKPEDEESAVSTDRPSNALQRWWDAFPLAQANVPEISAEKVANLMMNGSPEEFAVIDVRRDDYQGGHVNGSHHWPAQTFYNELPKFVDTFDRTPKVIFYCGSSTGRGPRCAGWYQGRLQEMGLKTSSALVLRGGFKAWRAMYGGRSDLTAAD</sequence>
<dbReference type="SMART" id="SM00450">
    <property type="entry name" value="RHOD"/>
    <property type="match status" value="1"/>
</dbReference>
<name>A0A165N3F2_9AGAM</name>
<organism evidence="10 11">
    <name type="scientific">Neolentinus lepideus HHB14362 ss-1</name>
    <dbReference type="NCBI Taxonomy" id="1314782"/>
    <lineage>
        <taxon>Eukaryota</taxon>
        <taxon>Fungi</taxon>
        <taxon>Dikarya</taxon>
        <taxon>Basidiomycota</taxon>
        <taxon>Agaricomycotina</taxon>
        <taxon>Agaricomycetes</taxon>
        <taxon>Gloeophyllales</taxon>
        <taxon>Gloeophyllaceae</taxon>
        <taxon>Neolentinus</taxon>
    </lineage>
</organism>
<dbReference type="EC" id="2.1.1.137" evidence="4"/>
<dbReference type="Gene3D" id="3.40.250.10">
    <property type="entry name" value="Rhodanese-like domain"/>
    <property type="match status" value="1"/>
</dbReference>
<dbReference type="OrthoDB" id="8300214at2759"/>
<evidence type="ECO:0000256" key="1">
    <source>
        <dbReference type="ARBA" id="ARBA00022679"/>
    </source>
</evidence>
<evidence type="ECO:0000256" key="4">
    <source>
        <dbReference type="ARBA" id="ARBA00034521"/>
    </source>
</evidence>
<proteinExistence type="inferred from homology"/>
<dbReference type="InterPro" id="IPR001763">
    <property type="entry name" value="Rhodanese-like_dom"/>
</dbReference>
<dbReference type="InParanoid" id="A0A165N3F2"/>
<evidence type="ECO:0000256" key="6">
    <source>
        <dbReference type="ARBA" id="ARBA00047941"/>
    </source>
</evidence>
<dbReference type="GO" id="GO:0030791">
    <property type="term" value="F:arsenite methyltransferase activity"/>
    <property type="evidence" value="ECO:0007669"/>
    <property type="project" value="UniProtKB-EC"/>
</dbReference>
<evidence type="ECO:0000256" key="2">
    <source>
        <dbReference type="ARBA" id="ARBA00022691"/>
    </source>
</evidence>
<dbReference type="SUPFAM" id="SSF53335">
    <property type="entry name" value="S-adenosyl-L-methionine-dependent methyltransferases"/>
    <property type="match status" value="1"/>
</dbReference>
<evidence type="ECO:0000256" key="7">
    <source>
        <dbReference type="ARBA" id="ARBA00047943"/>
    </source>
</evidence>
<dbReference type="AlphaFoldDB" id="A0A165N3F2"/>
<dbReference type="STRING" id="1314782.A0A165N3F2"/>
<dbReference type="Proteomes" id="UP000076761">
    <property type="component" value="Unassembled WGS sequence"/>
</dbReference>
<dbReference type="Pfam" id="PF00581">
    <property type="entry name" value="Rhodanese"/>
    <property type="match status" value="1"/>
</dbReference>
<evidence type="ECO:0000256" key="3">
    <source>
        <dbReference type="ARBA" id="ARBA00034487"/>
    </source>
</evidence>
<evidence type="ECO:0000256" key="8">
    <source>
        <dbReference type="ARBA" id="ARBA00048428"/>
    </source>
</evidence>
<keyword evidence="2" id="KW-0949">S-adenosyl-L-methionine</keyword>
<evidence type="ECO:0000256" key="5">
    <source>
        <dbReference type="ARBA" id="ARBA00034545"/>
    </source>
</evidence>
<dbReference type="Pfam" id="PF13847">
    <property type="entry name" value="Methyltransf_31"/>
    <property type="match status" value="1"/>
</dbReference>
<dbReference type="EMBL" id="KV425649">
    <property type="protein sequence ID" value="KZT19124.1"/>
    <property type="molecule type" value="Genomic_DNA"/>
</dbReference>
<feature type="domain" description="Rhodanese" evidence="9">
    <location>
        <begin position="325"/>
        <end position="423"/>
    </location>
</feature>
<comment type="catalytic activity">
    <reaction evidence="7">
        <text>arsenic triglutathione + 2 [thioredoxin]-dithiol + 2 S-adenosyl-L-methionine + H2O = dimethylarsinous acid + 2 [thioredoxin]-disulfide + 3 glutathione + 2 S-adenosyl-L-homocysteine + 2 H(+)</text>
        <dbReference type="Rhea" id="RHEA:69464"/>
        <dbReference type="Rhea" id="RHEA-COMP:10698"/>
        <dbReference type="Rhea" id="RHEA-COMP:10700"/>
        <dbReference type="ChEBI" id="CHEBI:15377"/>
        <dbReference type="ChEBI" id="CHEBI:15378"/>
        <dbReference type="ChEBI" id="CHEBI:23808"/>
        <dbReference type="ChEBI" id="CHEBI:29950"/>
        <dbReference type="ChEBI" id="CHEBI:50058"/>
        <dbReference type="ChEBI" id="CHEBI:57856"/>
        <dbReference type="ChEBI" id="CHEBI:57925"/>
        <dbReference type="ChEBI" id="CHEBI:59789"/>
        <dbReference type="ChEBI" id="CHEBI:183640"/>
        <dbReference type="EC" id="2.1.1.137"/>
    </reaction>
</comment>